<dbReference type="RefSeq" id="WP_150612566.1">
    <property type="nucleotide sequence ID" value="NZ_CABPRU010000003.1"/>
</dbReference>
<comment type="subcellular location">
    <subcellularLocation>
        <location evidence="1">Cell inner membrane</location>
        <topology evidence="1">Multi-pass membrane protein</topology>
    </subcellularLocation>
    <subcellularLocation>
        <location evidence="9">Cell membrane</location>
        <topology evidence="9">Multi-pass membrane protein</topology>
    </subcellularLocation>
</comment>
<evidence type="ECO:0000259" key="10">
    <source>
        <dbReference type="PROSITE" id="PS50928"/>
    </source>
</evidence>
<feature type="transmembrane region" description="Helical" evidence="9">
    <location>
        <begin position="119"/>
        <end position="138"/>
    </location>
</feature>
<name>A0A5E4UCP0_9BURK</name>
<evidence type="ECO:0000256" key="5">
    <source>
        <dbReference type="ARBA" id="ARBA00022692"/>
    </source>
</evidence>
<evidence type="ECO:0000256" key="9">
    <source>
        <dbReference type="RuleBase" id="RU363032"/>
    </source>
</evidence>
<reference evidence="11 12" key="1">
    <citation type="submission" date="2019-08" db="EMBL/GenBank/DDBJ databases">
        <authorList>
            <person name="Peeters C."/>
        </authorList>
    </citation>
    <scope>NUCLEOTIDE SEQUENCE [LARGE SCALE GENOMIC DNA]</scope>
    <source>
        <strain evidence="11 12">LMG 31013</strain>
    </source>
</reference>
<evidence type="ECO:0000256" key="3">
    <source>
        <dbReference type="ARBA" id="ARBA00022448"/>
    </source>
</evidence>
<dbReference type="SUPFAM" id="SSF161098">
    <property type="entry name" value="MetI-like"/>
    <property type="match status" value="2"/>
</dbReference>
<evidence type="ECO:0000313" key="11">
    <source>
        <dbReference type="EMBL" id="VVD96798.1"/>
    </source>
</evidence>
<keyword evidence="4" id="KW-1003">Cell membrane</keyword>
<feature type="transmembrane region" description="Helical" evidence="9">
    <location>
        <begin position="175"/>
        <end position="193"/>
    </location>
</feature>
<dbReference type="Pfam" id="PF00528">
    <property type="entry name" value="BPD_transp_1"/>
    <property type="match status" value="1"/>
</dbReference>
<dbReference type="GO" id="GO:0043190">
    <property type="term" value="C:ATP-binding cassette (ABC) transporter complex"/>
    <property type="evidence" value="ECO:0007669"/>
    <property type="project" value="InterPro"/>
</dbReference>
<sequence length="381" mass="40956">MNGNTTYRKNHIASWTFQIGVVAVLVALIGWSMATAWQRMHAQGIAYGFGVLDRATGWQISSPFLDQTPDDPYWWTLVVAFVNTLGASVMSIMFACMLGVVIGIGLLAPNRVVAQMFRAYVEIFRNVPLVLQALFWYATLTTLPAPRANPPAFFDAAFMSNQGLFLPSVKVGSAGLGWAWTVALVALGACALWRRAATRRRVANLALAIVAIALIALSVVLLRSGPVVVDLPRMTGFSFRGGWNVPLELIALVLATVLFSAAYIGEIVRGGLLSVPRGLIEAAQALGVPAYAAFASVRFPIALRSMVPALGNIFLFIVKATAIGSAIGYADVYSVSVVSISQTGQAVEFLIAMMVVYFALNYSLTLVMNVLNRAIAFKGNR</sequence>
<dbReference type="Gene3D" id="1.10.3720.10">
    <property type="entry name" value="MetI-like"/>
    <property type="match status" value="1"/>
</dbReference>
<feature type="domain" description="ABC transmembrane type-1" evidence="10">
    <location>
        <begin position="81"/>
        <end position="368"/>
    </location>
</feature>
<accession>A0A5E4UCP0</accession>
<comment type="similarity">
    <text evidence="2">Belongs to the binding-protein-dependent transport system permease family. HisMQ subfamily.</text>
</comment>
<dbReference type="InterPro" id="IPR043429">
    <property type="entry name" value="ArtM/GltK/GlnP/TcyL/YhdX-like"/>
</dbReference>
<dbReference type="GO" id="GO:0022857">
    <property type="term" value="F:transmembrane transporter activity"/>
    <property type="evidence" value="ECO:0007669"/>
    <property type="project" value="InterPro"/>
</dbReference>
<dbReference type="InterPro" id="IPR035906">
    <property type="entry name" value="MetI-like_sf"/>
</dbReference>
<proteinExistence type="inferred from homology"/>
<keyword evidence="3 9" id="KW-0813">Transport</keyword>
<feature type="transmembrane region" description="Helical" evidence="9">
    <location>
        <begin position="74"/>
        <end position="107"/>
    </location>
</feature>
<evidence type="ECO:0000256" key="6">
    <source>
        <dbReference type="ARBA" id="ARBA00022970"/>
    </source>
</evidence>
<feature type="transmembrane region" description="Helical" evidence="9">
    <location>
        <begin position="205"/>
        <end position="225"/>
    </location>
</feature>
<dbReference type="EMBL" id="CABPRU010000003">
    <property type="protein sequence ID" value="VVD96798.1"/>
    <property type="molecule type" value="Genomic_DNA"/>
</dbReference>
<keyword evidence="5 9" id="KW-0812">Transmembrane</keyword>
<dbReference type="PROSITE" id="PS50928">
    <property type="entry name" value="ABC_TM1"/>
    <property type="match status" value="1"/>
</dbReference>
<feature type="transmembrane region" description="Helical" evidence="9">
    <location>
        <begin position="349"/>
        <end position="371"/>
    </location>
</feature>
<dbReference type="Proteomes" id="UP000334380">
    <property type="component" value="Unassembled WGS sequence"/>
</dbReference>
<keyword evidence="7 9" id="KW-1133">Transmembrane helix</keyword>
<dbReference type="GO" id="GO:0006865">
    <property type="term" value="P:amino acid transport"/>
    <property type="evidence" value="ECO:0007669"/>
    <property type="project" value="UniProtKB-KW"/>
</dbReference>
<dbReference type="AlphaFoldDB" id="A0A5E4UCP0"/>
<feature type="transmembrane region" description="Helical" evidence="9">
    <location>
        <begin position="245"/>
        <end position="264"/>
    </location>
</feature>
<dbReference type="InterPro" id="IPR010065">
    <property type="entry name" value="AA_ABC_transptr_permease_3TM"/>
</dbReference>
<evidence type="ECO:0000313" key="12">
    <source>
        <dbReference type="Proteomes" id="UP000334380"/>
    </source>
</evidence>
<dbReference type="NCBIfam" id="TIGR01726">
    <property type="entry name" value="HEQRo_perm_3TM"/>
    <property type="match status" value="1"/>
</dbReference>
<feature type="transmembrane region" description="Helical" evidence="9">
    <location>
        <begin position="12"/>
        <end position="34"/>
    </location>
</feature>
<keyword evidence="6" id="KW-0029">Amino-acid transport</keyword>
<gene>
    <name evidence="11" type="ORF">PTE31013_01929</name>
</gene>
<organism evidence="11 12">
    <name type="scientific">Pandoraea terrigena</name>
    <dbReference type="NCBI Taxonomy" id="2508292"/>
    <lineage>
        <taxon>Bacteria</taxon>
        <taxon>Pseudomonadati</taxon>
        <taxon>Pseudomonadota</taxon>
        <taxon>Betaproteobacteria</taxon>
        <taxon>Burkholderiales</taxon>
        <taxon>Burkholderiaceae</taxon>
        <taxon>Pandoraea</taxon>
    </lineage>
</organism>
<dbReference type="CDD" id="cd06261">
    <property type="entry name" value="TM_PBP2"/>
    <property type="match status" value="1"/>
</dbReference>
<dbReference type="PANTHER" id="PTHR30614:SF37">
    <property type="entry name" value="AMINO-ACID ABC TRANSPORTER PERMEASE PROTEIN YHDX-RELATED"/>
    <property type="match status" value="1"/>
</dbReference>
<dbReference type="OrthoDB" id="9808531at2"/>
<evidence type="ECO:0000256" key="8">
    <source>
        <dbReference type="ARBA" id="ARBA00023136"/>
    </source>
</evidence>
<dbReference type="InterPro" id="IPR000515">
    <property type="entry name" value="MetI-like"/>
</dbReference>
<dbReference type="PANTHER" id="PTHR30614">
    <property type="entry name" value="MEMBRANE COMPONENT OF AMINO ACID ABC TRANSPORTER"/>
    <property type="match status" value="1"/>
</dbReference>
<evidence type="ECO:0000256" key="1">
    <source>
        <dbReference type="ARBA" id="ARBA00004429"/>
    </source>
</evidence>
<evidence type="ECO:0000256" key="2">
    <source>
        <dbReference type="ARBA" id="ARBA00010072"/>
    </source>
</evidence>
<evidence type="ECO:0000256" key="4">
    <source>
        <dbReference type="ARBA" id="ARBA00022475"/>
    </source>
</evidence>
<evidence type="ECO:0000256" key="7">
    <source>
        <dbReference type="ARBA" id="ARBA00022989"/>
    </source>
</evidence>
<protein>
    <submittedName>
        <fullName evidence="11">ABC transporter permease</fullName>
    </submittedName>
</protein>
<keyword evidence="12" id="KW-1185">Reference proteome</keyword>
<keyword evidence="8 9" id="KW-0472">Membrane</keyword>
<feature type="transmembrane region" description="Helical" evidence="9">
    <location>
        <begin position="309"/>
        <end position="329"/>
    </location>
</feature>